<dbReference type="Proteomes" id="UP000655410">
    <property type="component" value="Unassembled WGS sequence"/>
</dbReference>
<protein>
    <recommendedName>
        <fullName evidence="4">LPXTG cell wall anchor domain-containing protein</fullName>
    </recommendedName>
</protein>
<name>A0ABQ2NAS4_9ACTN</name>
<evidence type="ECO:0000256" key="1">
    <source>
        <dbReference type="SAM" id="Phobius"/>
    </source>
</evidence>
<dbReference type="RefSeq" id="WP_188783787.1">
    <property type="nucleotide sequence ID" value="NZ_BMNI01000004.1"/>
</dbReference>
<sequence length="84" mass="9104">MAPGIILLVIGGIFAFAIKADSSWLDTDMLGLVLMLGGVGFIVRSRMARKEVVTREVVRHPGPVDASAPEDDVVEQTEVVRRLD</sequence>
<organism evidence="2 3">
    <name type="scientific">Nocardioides phosphati</name>
    <dbReference type="NCBI Taxonomy" id="1867775"/>
    <lineage>
        <taxon>Bacteria</taxon>
        <taxon>Bacillati</taxon>
        <taxon>Actinomycetota</taxon>
        <taxon>Actinomycetes</taxon>
        <taxon>Propionibacteriales</taxon>
        <taxon>Nocardioidaceae</taxon>
        <taxon>Nocardioides</taxon>
    </lineage>
</organism>
<evidence type="ECO:0000313" key="2">
    <source>
        <dbReference type="EMBL" id="GGO89496.1"/>
    </source>
</evidence>
<evidence type="ECO:0000313" key="3">
    <source>
        <dbReference type="Proteomes" id="UP000655410"/>
    </source>
</evidence>
<reference evidence="3" key="1">
    <citation type="journal article" date="2019" name="Int. J. Syst. Evol. Microbiol.">
        <title>The Global Catalogue of Microorganisms (GCM) 10K type strain sequencing project: providing services to taxonomists for standard genome sequencing and annotation.</title>
        <authorList>
            <consortium name="The Broad Institute Genomics Platform"/>
            <consortium name="The Broad Institute Genome Sequencing Center for Infectious Disease"/>
            <person name="Wu L."/>
            <person name="Ma J."/>
        </authorList>
    </citation>
    <scope>NUCLEOTIDE SEQUENCE [LARGE SCALE GENOMIC DNA]</scope>
    <source>
        <strain evidence="3">CGMCC 4.7371</strain>
    </source>
</reference>
<gene>
    <name evidence="2" type="ORF">GCM10011584_19010</name>
</gene>
<comment type="caution">
    <text evidence="2">The sequence shown here is derived from an EMBL/GenBank/DDBJ whole genome shotgun (WGS) entry which is preliminary data.</text>
</comment>
<dbReference type="EMBL" id="BMNI01000004">
    <property type="protein sequence ID" value="GGO89496.1"/>
    <property type="molecule type" value="Genomic_DNA"/>
</dbReference>
<accession>A0ABQ2NAS4</accession>
<keyword evidence="1" id="KW-0472">Membrane</keyword>
<proteinExistence type="predicted"/>
<evidence type="ECO:0008006" key="4">
    <source>
        <dbReference type="Google" id="ProtNLM"/>
    </source>
</evidence>
<feature type="transmembrane region" description="Helical" evidence="1">
    <location>
        <begin position="30"/>
        <end position="47"/>
    </location>
</feature>
<keyword evidence="1" id="KW-0812">Transmembrane</keyword>
<keyword evidence="3" id="KW-1185">Reference proteome</keyword>
<keyword evidence="1" id="KW-1133">Transmembrane helix</keyword>